<dbReference type="AlphaFoldDB" id="A0AAV5IPP0"/>
<protein>
    <submittedName>
        <fullName evidence="1">Uncharacterized protein</fullName>
    </submittedName>
</protein>
<comment type="caution">
    <text evidence="1">The sequence shown here is derived from an EMBL/GenBank/DDBJ whole genome shotgun (WGS) entry which is preliminary data.</text>
</comment>
<name>A0AAV5IPP0_9ROSI</name>
<evidence type="ECO:0000313" key="1">
    <source>
        <dbReference type="EMBL" id="GKV01083.1"/>
    </source>
</evidence>
<evidence type="ECO:0000313" key="2">
    <source>
        <dbReference type="Proteomes" id="UP001054252"/>
    </source>
</evidence>
<reference evidence="1 2" key="1">
    <citation type="journal article" date="2021" name="Commun. Biol.">
        <title>The genome of Shorea leprosula (Dipterocarpaceae) highlights the ecological relevance of drought in aseasonal tropical rainforests.</title>
        <authorList>
            <person name="Ng K.K.S."/>
            <person name="Kobayashi M.J."/>
            <person name="Fawcett J.A."/>
            <person name="Hatakeyama M."/>
            <person name="Paape T."/>
            <person name="Ng C.H."/>
            <person name="Ang C.C."/>
            <person name="Tnah L.H."/>
            <person name="Lee C.T."/>
            <person name="Nishiyama T."/>
            <person name="Sese J."/>
            <person name="O'Brien M.J."/>
            <person name="Copetti D."/>
            <person name="Mohd Noor M.I."/>
            <person name="Ong R.C."/>
            <person name="Putra M."/>
            <person name="Sireger I.Z."/>
            <person name="Indrioko S."/>
            <person name="Kosugi Y."/>
            <person name="Izuno A."/>
            <person name="Isagi Y."/>
            <person name="Lee S.L."/>
            <person name="Shimizu K.K."/>
        </authorList>
    </citation>
    <scope>NUCLEOTIDE SEQUENCE [LARGE SCALE GENOMIC DNA]</scope>
    <source>
        <strain evidence="1">214</strain>
    </source>
</reference>
<sequence>MVTDNLYCKRCNFKHSLCSLTSSLTSLYPEPDQVSRWNRAVVIESFS</sequence>
<accession>A0AAV5IPP0</accession>
<dbReference type="Proteomes" id="UP001054252">
    <property type="component" value="Unassembled WGS sequence"/>
</dbReference>
<proteinExistence type="predicted"/>
<gene>
    <name evidence="1" type="ORF">SLEP1_g13672</name>
</gene>
<keyword evidence="2" id="KW-1185">Reference proteome</keyword>
<organism evidence="1 2">
    <name type="scientific">Rubroshorea leprosula</name>
    <dbReference type="NCBI Taxonomy" id="152421"/>
    <lineage>
        <taxon>Eukaryota</taxon>
        <taxon>Viridiplantae</taxon>
        <taxon>Streptophyta</taxon>
        <taxon>Embryophyta</taxon>
        <taxon>Tracheophyta</taxon>
        <taxon>Spermatophyta</taxon>
        <taxon>Magnoliopsida</taxon>
        <taxon>eudicotyledons</taxon>
        <taxon>Gunneridae</taxon>
        <taxon>Pentapetalae</taxon>
        <taxon>rosids</taxon>
        <taxon>malvids</taxon>
        <taxon>Malvales</taxon>
        <taxon>Dipterocarpaceae</taxon>
        <taxon>Rubroshorea</taxon>
    </lineage>
</organism>
<dbReference type="EMBL" id="BPVZ01000016">
    <property type="protein sequence ID" value="GKV01083.1"/>
    <property type="molecule type" value="Genomic_DNA"/>
</dbReference>